<dbReference type="Proteomes" id="UP000224460">
    <property type="component" value="Unassembled WGS sequence"/>
</dbReference>
<organism evidence="1 2">
    <name type="scientific">Sporanaerobium hydrogeniformans</name>
    <dbReference type="NCBI Taxonomy" id="3072179"/>
    <lineage>
        <taxon>Bacteria</taxon>
        <taxon>Bacillati</taxon>
        <taxon>Bacillota</taxon>
        <taxon>Clostridia</taxon>
        <taxon>Lachnospirales</taxon>
        <taxon>Lachnospiraceae</taxon>
        <taxon>Sporanaerobium</taxon>
    </lineage>
</organism>
<dbReference type="EMBL" id="PEDL01000011">
    <property type="protein sequence ID" value="PHV70404.1"/>
    <property type="molecule type" value="Genomic_DNA"/>
</dbReference>
<proteinExistence type="predicted"/>
<sequence length="80" mass="9502">MEQDKFKELKDKYAEGYRCIYQDKKEDGLTLELKNFTLEKLYTIQVKNDMEIGEIADFLDKISKESQKYGTDCYGTERNL</sequence>
<evidence type="ECO:0000313" key="2">
    <source>
        <dbReference type="Proteomes" id="UP000224460"/>
    </source>
</evidence>
<name>A0AC61DAR8_9FIRM</name>
<accession>A0AC61DAR8</accession>
<protein>
    <submittedName>
        <fullName evidence="1">Uncharacterized protein</fullName>
    </submittedName>
</protein>
<comment type="caution">
    <text evidence="1">The sequence shown here is derived from an EMBL/GenBank/DDBJ whole genome shotgun (WGS) entry which is preliminary data.</text>
</comment>
<keyword evidence="2" id="KW-1185">Reference proteome</keyword>
<evidence type="ECO:0000313" key="1">
    <source>
        <dbReference type="EMBL" id="PHV70404.1"/>
    </source>
</evidence>
<gene>
    <name evidence="1" type="ORF">CS063_11030</name>
</gene>
<reference evidence="1" key="1">
    <citation type="submission" date="2017-10" db="EMBL/GenBank/DDBJ databases">
        <title>Genome sequence of cellulolytic Lachnospiraceae bacterium XHS1971 isolated from hotspring sediment.</title>
        <authorList>
            <person name="Vasudevan G."/>
            <person name="Joshi A.J."/>
            <person name="Hivarkar S."/>
            <person name="Lanjekar V.B."/>
            <person name="Dhakephalkar P.K."/>
            <person name="Dagar S."/>
        </authorList>
    </citation>
    <scope>NUCLEOTIDE SEQUENCE</scope>
    <source>
        <strain evidence="1">XHS1971</strain>
    </source>
</reference>